<comment type="caution">
    <text evidence="1">The sequence shown here is derived from an EMBL/GenBank/DDBJ whole genome shotgun (WGS) entry which is preliminary data.</text>
</comment>
<reference evidence="2" key="1">
    <citation type="journal article" date="2022" name="Mol. Ecol. Resour.">
        <title>The genomes of chicory, endive, great burdock and yacon provide insights into Asteraceae palaeo-polyploidization history and plant inulin production.</title>
        <authorList>
            <person name="Fan W."/>
            <person name="Wang S."/>
            <person name="Wang H."/>
            <person name="Wang A."/>
            <person name="Jiang F."/>
            <person name="Liu H."/>
            <person name="Zhao H."/>
            <person name="Xu D."/>
            <person name="Zhang Y."/>
        </authorList>
    </citation>
    <scope>NUCLEOTIDE SEQUENCE [LARGE SCALE GENOMIC DNA]</scope>
    <source>
        <strain evidence="2">cv. Yunnan</strain>
    </source>
</reference>
<protein>
    <submittedName>
        <fullName evidence="1">Uncharacterized protein</fullName>
    </submittedName>
</protein>
<accession>A0ACB9GL08</accession>
<evidence type="ECO:0000313" key="1">
    <source>
        <dbReference type="EMBL" id="KAI3783686.1"/>
    </source>
</evidence>
<proteinExistence type="predicted"/>
<reference evidence="1 2" key="2">
    <citation type="journal article" date="2022" name="Mol. Ecol. Resour.">
        <title>The genomes of chicory, endive, great burdock and yacon provide insights into Asteraceae paleo-polyploidization history and plant inulin production.</title>
        <authorList>
            <person name="Fan W."/>
            <person name="Wang S."/>
            <person name="Wang H."/>
            <person name="Wang A."/>
            <person name="Jiang F."/>
            <person name="Liu H."/>
            <person name="Zhao H."/>
            <person name="Xu D."/>
            <person name="Zhang Y."/>
        </authorList>
    </citation>
    <scope>NUCLEOTIDE SEQUENCE [LARGE SCALE GENOMIC DNA]</scope>
    <source>
        <strain evidence="2">cv. Yunnan</strain>
        <tissue evidence="1">Leaves</tissue>
    </source>
</reference>
<sequence>MMMDIVFYICLLLPVLRIKSDLLNLIKDSVSDLFGYGGVNPRYHHEDVCLVDLPVIRFEDLQNHRHRSVDRMCFICSVDYDKDDVLCQLSRCGHVFHSDCVGKQLNRKQTACPYCRSPIFSGLSSVPCSSF</sequence>
<organism evidence="1 2">
    <name type="scientific">Smallanthus sonchifolius</name>
    <dbReference type="NCBI Taxonomy" id="185202"/>
    <lineage>
        <taxon>Eukaryota</taxon>
        <taxon>Viridiplantae</taxon>
        <taxon>Streptophyta</taxon>
        <taxon>Embryophyta</taxon>
        <taxon>Tracheophyta</taxon>
        <taxon>Spermatophyta</taxon>
        <taxon>Magnoliopsida</taxon>
        <taxon>eudicotyledons</taxon>
        <taxon>Gunneridae</taxon>
        <taxon>Pentapetalae</taxon>
        <taxon>asterids</taxon>
        <taxon>campanulids</taxon>
        <taxon>Asterales</taxon>
        <taxon>Asteraceae</taxon>
        <taxon>Asteroideae</taxon>
        <taxon>Heliantheae alliance</taxon>
        <taxon>Millerieae</taxon>
        <taxon>Smallanthus</taxon>
    </lineage>
</organism>
<dbReference type="Proteomes" id="UP001056120">
    <property type="component" value="Linkage Group LG14"/>
</dbReference>
<dbReference type="EMBL" id="CM042031">
    <property type="protein sequence ID" value="KAI3783686.1"/>
    <property type="molecule type" value="Genomic_DNA"/>
</dbReference>
<evidence type="ECO:0000313" key="2">
    <source>
        <dbReference type="Proteomes" id="UP001056120"/>
    </source>
</evidence>
<keyword evidence="2" id="KW-1185">Reference proteome</keyword>
<gene>
    <name evidence="1" type="ORF">L1987_42772</name>
</gene>
<name>A0ACB9GL08_9ASTR</name>